<dbReference type="InterPro" id="IPR050792">
    <property type="entry name" value="ADP-ribosylglycohydrolase"/>
</dbReference>
<evidence type="ECO:0000256" key="2">
    <source>
        <dbReference type="ARBA" id="ARBA00022801"/>
    </source>
</evidence>
<dbReference type="PANTHER" id="PTHR16222">
    <property type="entry name" value="ADP-RIBOSYLGLYCOHYDROLASE"/>
    <property type="match status" value="1"/>
</dbReference>
<dbReference type="Gene3D" id="1.10.4080.10">
    <property type="entry name" value="ADP-ribosylation/Crystallin J1"/>
    <property type="match status" value="1"/>
</dbReference>
<evidence type="ECO:0000256" key="1">
    <source>
        <dbReference type="ARBA" id="ARBA00010702"/>
    </source>
</evidence>
<dbReference type="SUPFAM" id="SSF101478">
    <property type="entry name" value="ADP-ribosylglycohydrolase"/>
    <property type="match status" value="1"/>
</dbReference>
<evidence type="ECO:0000313" key="3">
    <source>
        <dbReference type="EMBL" id="UWZ79536.1"/>
    </source>
</evidence>
<dbReference type="InterPro" id="IPR005502">
    <property type="entry name" value="Ribosyl_crysJ1"/>
</dbReference>
<accession>A0ABY5ZQN7</accession>
<gene>
    <name evidence="3" type="ORF">L9S41_17925</name>
</gene>
<comment type="similarity">
    <text evidence="1">Belongs to the ADP-ribosylglycohydrolase family.</text>
</comment>
<evidence type="ECO:0000313" key="4">
    <source>
        <dbReference type="Proteomes" id="UP001060414"/>
    </source>
</evidence>
<reference evidence="3" key="1">
    <citation type="journal article" date="2022" name="Environ. Microbiol.">
        <title>Geoalkalibacter halelectricus SAP #1 sp. nov. possessing extracellular electron transfer and mineral#reducing capabilities from a haloalkaline environment.</title>
        <authorList>
            <person name="Yadav S."/>
            <person name="Singh R."/>
            <person name="Sundharam S.S."/>
            <person name="Chaudhary S."/>
            <person name="Krishnamurthi S."/>
            <person name="Patil S.A."/>
        </authorList>
    </citation>
    <scope>NUCLEOTIDE SEQUENCE</scope>
    <source>
        <strain evidence="3">SAP-1</strain>
    </source>
</reference>
<sequence>MLIGRLVEGDDLEPALDKTYEVLEQYHYADETMAAIDKARQLAADLNASPCQETIEGLGEGWTGEEALAIAVYCSLVAKGNFDFGVRLAVNHGGDSDSTGAIAGKILGAMLGRKGIGEQWLMPLELRDIIEQVATDLIIGYRKGRDWWTRYPGY</sequence>
<keyword evidence="2" id="KW-0378">Hydrolase</keyword>
<dbReference type="InterPro" id="IPR036705">
    <property type="entry name" value="Ribosyl_crysJ1_sf"/>
</dbReference>
<dbReference type="Proteomes" id="UP001060414">
    <property type="component" value="Chromosome"/>
</dbReference>
<protein>
    <submittedName>
        <fullName evidence="3">ADP-ribosylglycohydrolase family protein</fullName>
    </submittedName>
</protein>
<dbReference type="Pfam" id="PF03747">
    <property type="entry name" value="ADP_ribosyl_GH"/>
    <property type="match status" value="1"/>
</dbReference>
<name>A0ABY5ZQN7_9BACT</name>
<dbReference type="EMBL" id="CP092109">
    <property type="protein sequence ID" value="UWZ79536.1"/>
    <property type="molecule type" value="Genomic_DNA"/>
</dbReference>
<organism evidence="3 4">
    <name type="scientific">Geoalkalibacter halelectricus</name>
    <dbReference type="NCBI Taxonomy" id="2847045"/>
    <lineage>
        <taxon>Bacteria</taxon>
        <taxon>Pseudomonadati</taxon>
        <taxon>Thermodesulfobacteriota</taxon>
        <taxon>Desulfuromonadia</taxon>
        <taxon>Desulfuromonadales</taxon>
        <taxon>Geoalkalibacteraceae</taxon>
        <taxon>Geoalkalibacter</taxon>
    </lineage>
</organism>
<keyword evidence="4" id="KW-1185">Reference proteome</keyword>
<dbReference type="PANTHER" id="PTHR16222:SF24">
    <property type="entry name" value="ADP-RIBOSYLHYDROLASE ARH3"/>
    <property type="match status" value="1"/>
</dbReference>
<proteinExistence type="inferred from homology"/>